<evidence type="ECO:0000256" key="3">
    <source>
        <dbReference type="ARBA" id="ARBA00022729"/>
    </source>
</evidence>
<comment type="similarity">
    <text evidence="1">Belongs to the EcnA/EcnB lipoprotein family.</text>
</comment>
<dbReference type="Proteomes" id="UP000595197">
    <property type="component" value="Chromosome"/>
</dbReference>
<reference evidence="7" key="1">
    <citation type="submission" date="2021-02" db="EMBL/GenBank/DDBJ databases">
        <title>Skermanella TT6 skin isolate.</title>
        <authorList>
            <person name="Lee K."/>
            <person name="Ganzorig M."/>
        </authorList>
    </citation>
    <scope>NUCLEOTIDE SEQUENCE</scope>
    <source>
        <strain evidence="7">TT6</strain>
    </source>
</reference>
<evidence type="ECO:0000256" key="4">
    <source>
        <dbReference type="ARBA" id="ARBA00023136"/>
    </source>
</evidence>
<keyword evidence="5" id="KW-0564">Palmitate</keyword>
<protein>
    <submittedName>
        <fullName evidence="7">Entericidin A/B family lipoprotein</fullName>
    </submittedName>
</protein>
<evidence type="ECO:0000256" key="1">
    <source>
        <dbReference type="ARBA" id="ARBA00010296"/>
    </source>
</evidence>
<dbReference type="EMBL" id="CP067420">
    <property type="protein sequence ID" value="QQP92408.1"/>
    <property type="molecule type" value="Genomic_DNA"/>
</dbReference>
<evidence type="ECO:0000256" key="6">
    <source>
        <dbReference type="ARBA" id="ARBA00023288"/>
    </source>
</evidence>
<evidence type="ECO:0000313" key="7">
    <source>
        <dbReference type="EMBL" id="QQP92408.1"/>
    </source>
</evidence>
<dbReference type="Pfam" id="PF08085">
    <property type="entry name" value="Entericidin"/>
    <property type="match status" value="1"/>
</dbReference>
<keyword evidence="4" id="KW-0472">Membrane</keyword>
<organism evidence="7 8">
    <name type="scientific">Skermanella cutis</name>
    <dbReference type="NCBI Taxonomy" id="2775420"/>
    <lineage>
        <taxon>Bacteria</taxon>
        <taxon>Pseudomonadati</taxon>
        <taxon>Pseudomonadota</taxon>
        <taxon>Alphaproteobacteria</taxon>
        <taxon>Rhodospirillales</taxon>
        <taxon>Azospirillaceae</taxon>
        <taxon>Skermanella</taxon>
    </lineage>
</organism>
<keyword evidence="2" id="KW-1003">Cell membrane</keyword>
<keyword evidence="3" id="KW-0732">Signal</keyword>
<keyword evidence="6 7" id="KW-0449">Lipoprotein</keyword>
<accession>A0ABX7BEA2</accession>
<proteinExistence type="inferred from homology"/>
<name>A0ABX7BEA2_9PROT</name>
<evidence type="ECO:0000313" key="8">
    <source>
        <dbReference type="Proteomes" id="UP000595197"/>
    </source>
</evidence>
<keyword evidence="8" id="KW-1185">Reference proteome</keyword>
<sequence length="38" mass="3839">MMAAGALALVTLLGACNTIEGFGRDTERAGEAVQDSAK</sequence>
<gene>
    <name evidence="7" type="ORF">IGS68_12375</name>
</gene>
<evidence type="ECO:0000256" key="5">
    <source>
        <dbReference type="ARBA" id="ARBA00023139"/>
    </source>
</evidence>
<evidence type="ECO:0000256" key="2">
    <source>
        <dbReference type="ARBA" id="ARBA00022475"/>
    </source>
</evidence>
<dbReference type="InterPro" id="IPR012556">
    <property type="entry name" value="Entericidin"/>
</dbReference>